<reference evidence="2" key="1">
    <citation type="submission" date="2017-05" db="UniProtKB">
        <authorList>
            <consortium name="EnsemblMetazoa"/>
        </authorList>
    </citation>
    <scope>IDENTIFICATION</scope>
</reference>
<organism evidence="2">
    <name type="scientific">Amphimedon queenslandica</name>
    <name type="common">Sponge</name>
    <dbReference type="NCBI Taxonomy" id="400682"/>
    <lineage>
        <taxon>Eukaryota</taxon>
        <taxon>Metazoa</taxon>
        <taxon>Porifera</taxon>
        <taxon>Demospongiae</taxon>
        <taxon>Heteroscleromorpha</taxon>
        <taxon>Haplosclerida</taxon>
        <taxon>Niphatidae</taxon>
        <taxon>Amphimedon</taxon>
    </lineage>
</organism>
<accession>A0A1X7VII1</accession>
<keyword evidence="1" id="KW-0472">Membrane</keyword>
<dbReference type="InParanoid" id="A0A1X7VII1"/>
<sequence>LNLSIIILNFLHKLTVSIVILLVCSALSITSSSIATSDPRSATW</sequence>
<dbReference type="AlphaFoldDB" id="A0A1X7VII1"/>
<evidence type="ECO:0000256" key="1">
    <source>
        <dbReference type="SAM" id="Phobius"/>
    </source>
</evidence>
<keyword evidence="1" id="KW-1133">Transmembrane helix</keyword>
<evidence type="ECO:0000313" key="2">
    <source>
        <dbReference type="EnsemblMetazoa" id="Aqu2.1.39292_001"/>
    </source>
</evidence>
<protein>
    <submittedName>
        <fullName evidence="2">Uncharacterized protein</fullName>
    </submittedName>
</protein>
<proteinExistence type="predicted"/>
<feature type="transmembrane region" description="Helical" evidence="1">
    <location>
        <begin position="6"/>
        <end position="30"/>
    </location>
</feature>
<name>A0A1X7VII1_AMPQE</name>
<dbReference type="EnsemblMetazoa" id="Aqu2.1.39292_001">
    <property type="protein sequence ID" value="Aqu2.1.39292_001"/>
    <property type="gene ID" value="Aqu2.1.39292"/>
</dbReference>
<keyword evidence="1" id="KW-0812">Transmembrane</keyword>